<evidence type="ECO:0000256" key="1">
    <source>
        <dbReference type="SAM" id="Phobius"/>
    </source>
</evidence>
<dbReference type="InterPro" id="IPR006860">
    <property type="entry name" value="FecR"/>
</dbReference>
<feature type="transmembrane region" description="Helical" evidence="1">
    <location>
        <begin position="80"/>
        <end position="98"/>
    </location>
</feature>
<keyword evidence="1" id="KW-1133">Transmembrane helix</keyword>
<dbReference type="Gene3D" id="3.55.50.30">
    <property type="match status" value="1"/>
</dbReference>
<evidence type="ECO:0000259" key="2">
    <source>
        <dbReference type="Pfam" id="PF04773"/>
    </source>
</evidence>
<accession>A0A4Q0MBD9</accession>
<organism evidence="4 5">
    <name type="scientific">Arcticibacter tournemirensis</name>
    <dbReference type="NCBI Taxonomy" id="699437"/>
    <lineage>
        <taxon>Bacteria</taxon>
        <taxon>Pseudomonadati</taxon>
        <taxon>Bacteroidota</taxon>
        <taxon>Sphingobacteriia</taxon>
        <taxon>Sphingobacteriales</taxon>
        <taxon>Sphingobacteriaceae</taxon>
        <taxon>Arcticibacter</taxon>
    </lineage>
</organism>
<dbReference type="InterPro" id="IPR012373">
    <property type="entry name" value="Ferrdict_sens_TM"/>
</dbReference>
<name>A0A4Q0MBD9_9SPHI</name>
<proteinExistence type="predicted"/>
<dbReference type="EMBL" id="RXOC01000005">
    <property type="protein sequence ID" value="RXF70159.1"/>
    <property type="molecule type" value="Genomic_DNA"/>
</dbReference>
<evidence type="ECO:0000313" key="5">
    <source>
        <dbReference type="Proteomes" id="UP000290848"/>
    </source>
</evidence>
<dbReference type="PANTHER" id="PTHR30273:SF2">
    <property type="entry name" value="PROTEIN FECR"/>
    <property type="match status" value="1"/>
</dbReference>
<keyword evidence="1" id="KW-0472">Membrane</keyword>
<evidence type="ECO:0000259" key="3">
    <source>
        <dbReference type="Pfam" id="PF16344"/>
    </source>
</evidence>
<protein>
    <submittedName>
        <fullName evidence="4">FecR family protein</fullName>
    </submittedName>
</protein>
<dbReference type="Proteomes" id="UP000290848">
    <property type="component" value="Unassembled WGS sequence"/>
</dbReference>
<feature type="domain" description="FecR protein" evidence="2">
    <location>
        <begin position="180"/>
        <end position="276"/>
    </location>
</feature>
<reference evidence="4 5" key="1">
    <citation type="submission" date="2018-12" db="EMBL/GenBank/DDBJ databases">
        <title>The Draft Genome Sequence of the Soil Bacterium Pedobacter tournemirensis R1.</title>
        <authorList>
            <person name="He J."/>
        </authorList>
    </citation>
    <scope>NUCLEOTIDE SEQUENCE [LARGE SCALE GENOMIC DNA]</scope>
    <source>
        <strain evidence="4 5">R1</strain>
    </source>
</reference>
<feature type="domain" description="Protein FecR C-terminal" evidence="3">
    <location>
        <begin position="315"/>
        <end position="384"/>
    </location>
</feature>
<dbReference type="Pfam" id="PF04773">
    <property type="entry name" value="FecR"/>
    <property type="match status" value="1"/>
</dbReference>
<comment type="caution">
    <text evidence="4">The sequence shown here is derived from an EMBL/GenBank/DDBJ whole genome shotgun (WGS) entry which is preliminary data.</text>
</comment>
<gene>
    <name evidence="4" type="ORF">EKH83_09790</name>
</gene>
<dbReference type="Gene3D" id="2.60.120.1440">
    <property type="match status" value="1"/>
</dbReference>
<dbReference type="GO" id="GO:0016989">
    <property type="term" value="F:sigma factor antagonist activity"/>
    <property type="evidence" value="ECO:0007669"/>
    <property type="project" value="TreeGrafter"/>
</dbReference>
<keyword evidence="1" id="KW-0812">Transmembrane</keyword>
<evidence type="ECO:0000313" key="4">
    <source>
        <dbReference type="EMBL" id="RXF70159.1"/>
    </source>
</evidence>
<dbReference type="PANTHER" id="PTHR30273">
    <property type="entry name" value="PERIPLASMIC SIGNAL SENSOR AND SIGMA FACTOR ACTIVATOR FECR-RELATED"/>
    <property type="match status" value="1"/>
</dbReference>
<sequence>MIRNNSVCAIMNRELINGLIEKYKNGSATEAEKQTLMNWYREVAEEESVFPGAEHDIENQMLQRLQLDIKPVNKRNNLRLWAAAASILLVLSAGVLLLKSHLIRPGTQSDTELAGNAISPGGNKAFLTLANGTKISLTDAQAGEVATQGGIQIKKTGEGQIMYVISDQKQKAAKTTEYNTIETPRGGQYKLLLPDGTVVWLNAVSSVRFPVNFSSQKERRVELTGEAYFDVAQDKDLPFRVVARGQEVEVLGTSFNISAFPDEQESRTTLVQGAVKISAGNSSVQLRPGQQAAVTGSIHVKNIDPAEAVAWKNGYFRFDDEPLESIMRQISRWYDVDVTFAGEPLKSELFAAAAKRSTGISELLSVMEQTGDVKFDIDGSHITVRKKNK</sequence>
<dbReference type="InterPro" id="IPR032508">
    <property type="entry name" value="FecR_C"/>
</dbReference>
<dbReference type="AlphaFoldDB" id="A0A4Q0MBD9"/>
<dbReference type="Pfam" id="PF16344">
    <property type="entry name" value="FecR_C"/>
    <property type="match status" value="1"/>
</dbReference>